<dbReference type="Proteomes" id="UP001303046">
    <property type="component" value="Unassembled WGS sequence"/>
</dbReference>
<evidence type="ECO:0000313" key="2">
    <source>
        <dbReference type="EMBL" id="KAK6727447.1"/>
    </source>
</evidence>
<protein>
    <submittedName>
        <fullName evidence="2">Uncharacterized protein</fullName>
    </submittedName>
</protein>
<evidence type="ECO:0000313" key="3">
    <source>
        <dbReference type="Proteomes" id="UP001303046"/>
    </source>
</evidence>
<dbReference type="EMBL" id="JAVFWL010000001">
    <property type="protein sequence ID" value="KAK6727447.1"/>
    <property type="molecule type" value="Genomic_DNA"/>
</dbReference>
<proteinExistence type="predicted"/>
<keyword evidence="3" id="KW-1185">Reference proteome</keyword>
<gene>
    <name evidence="2" type="primary">Necator_chrI.g1378</name>
    <name evidence="2" type="ORF">RB195_005252</name>
</gene>
<comment type="caution">
    <text evidence="2">The sequence shown here is derived from an EMBL/GenBank/DDBJ whole genome shotgun (WGS) entry which is preliminary data.</text>
</comment>
<sequence>MSVEECSEEGYEHNYSTLTSRTPTIFLAFCAPRRIISGTNVCSPPPNASSCFMMLRVSGFAPLEEKSRSSMSVSTIEDQERSRMHKEK</sequence>
<accession>A0ABR1BLY2</accession>
<organism evidence="2 3">
    <name type="scientific">Necator americanus</name>
    <name type="common">Human hookworm</name>
    <dbReference type="NCBI Taxonomy" id="51031"/>
    <lineage>
        <taxon>Eukaryota</taxon>
        <taxon>Metazoa</taxon>
        <taxon>Ecdysozoa</taxon>
        <taxon>Nematoda</taxon>
        <taxon>Chromadorea</taxon>
        <taxon>Rhabditida</taxon>
        <taxon>Rhabditina</taxon>
        <taxon>Rhabditomorpha</taxon>
        <taxon>Strongyloidea</taxon>
        <taxon>Ancylostomatidae</taxon>
        <taxon>Bunostominae</taxon>
        <taxon>Necator</taxon>
    </lineage>
</organism>
<evidence type="ECO:0000256" key="1">
    <source>
        <dbReference type="SAM" id="MobiDB-lite"/>
    </source>
</evidence>
<name>A0ABR1BLY2_NECAM</name>
<reference evidence="2 3" key="1">
    <citation type="submission" date="2023-08" db="EMBL/GenBank/DDBJ databases">
        <title>A Necator americanus chromosomal reference genome.</title>
        <authorList>
            <person name="Ilik V."/>
            <person name="Petrzelkova K.J."/>
            <person name="Pardy F."/>
            <person name="Fuh T."/>
            <person name="Niatou-Singa F.S."/>
            <person name="Gouil Q."/>
            <person name="Baker L."/>
            <person name="Ritchie M.E."/>
            <person name="Jex A.R."/>
            <person name="Gazzola D."/>
            <person name="Li H."/>
            <person name="Toshio Fujiwara R."/>
            <person name="Zhan B."/>
            <person name="Aroian R.V."/>
            <person name="Pafco B."/>
            <person name="Schwarz E.M."/>
        </authorList>
    </citation>
    <scope>NUCLEOTIDE SEQUENCE [LARGE SCALE GENOMIC DNA]</scope>
    <source>
        <strain evidence="2 3">Aroian</strain>
        <tissue evidence="2">Whole animal</tissue>
    </source>
</reference>
<feature type="region of interest" description="Disordered" evidence="1">
    <location>
        <begin position="64"/>
        <end position="88"/>
    </location>
</feature>